<reference evidence="3" key="1">
    <citation type="journal article" date="2019" name="Int. J. Syst. Evol. Microbiol.">
        <title>The Global Catalogue of Microorganisms (GCM) 10K type strain sequencing project: providing services to taxonomists for standard genome sequencing and annotation.</title>
        <authorList>
            <consortium name="The Broad Institute Genomics Platform"/>
            <consortium name="The Broad Institute Genome Sequencing Center for Infectious Disease"/>
            <person name="Wu L."/>
            <person name="Ma J."/>
        </authorList>
    </citation>
    <scope>NUCLEOTIDE SEQUENCE [LARGE SCALE GENOMIC DNA]</scope>
    <source>
        <strain evidence="3">CGMCC 1.15928</strain>
    </source>
</reference>
<organism evidence="2 3">
    <name type="scientific">Henriciella pelagia</name>
    <dbReference type="NCBI Taxonomy" id="1977912"/>
    <lineage>
        <taxon>Bacteria</taxon>
        <taxon>Pseudomonadati</taxon>
        <taxon>Pseudomonadota</taxon>
        <taxon>Alphaproteobacteria</taxon>
        <taxon>Hyphomonadales</taxon>
        <taxon>Hyphomonadaceae</taxon>
        <taxon>Henriciella</taxon>
    </lineage>
</organism>
<dbReference type="InterPro" id="IPR054105">
    <property type="entry name" value="WHD_NrtR"/>
</dbReference>
<dbReference type="SUPFAM" id="SSF55811">
    <property type="entry name" value="Nudix"/>
    <property type="match status" value="1"/>
</dbReference>
<dbReference type="InterPro" id="IPR036388">
    <property type="entry name" value="WH-like_DNA-bd_sf"/>
</dbReference>
<dbReference type="Gene3D" id="3.90.79.10">
    <property type="entry name" value="Nucleoside Triphosphate Pyrophosphohydrolase"/>
    <property type="match status" value="1"/>
</dbReference>
<dbReference type="InterPro" id="IPR015797">
    <property type="entry name" value="NUDIX_hydrolase-like_dom_sf"/>
</dbReference>
<dbReference type="Gene3D" id="1.10.10.10">
    <property type="entry name" value="Winged helix-like DNA-binding domain superfamily/Winged helix DNA-binding domain"/>
    <property type="match status" value="1"/>
</dbReference>
<dbReference type="Pfam" id="PF21906">
    <property type="entry name" value="WHD_NrtR"/>
    <property type="match status" value="1"/>
</dbReference>
<dbReference type="CDD" id="cd18873">
    <property type="entry name" value="NUDIX_NadM_like"/>
    <property type="match status" value="1"/>
</dbReference>
<dbReference type="SUPFAM" id="SSF46785">
    <property type="entry name" value="Winged helix' DNA-binding domain"/>
    <property type="match status" value="1"/>
</dbReference>
<proteinExistence type="predicted"/>
<dbReference type="InterPro" id="IPR011213">
    <property type="entry name" value="NMN_biosyn"/>
</dbReference>
<evidence type="ECO:0000313" key="3">
    <source>
        <dbReference type="Proteomes" id="UP000628854"/>
    </source>
</evidence>
<dbReference type="Proteomes" id="UP000628854">
    <property type="component" value="Unassembled WGS sequence"/>
</dbReference>
<evidence type="ECO:0000313" key="2">
    <source>
        <dbReference type="EMBL" id="GGB78608.1"/>
    </source>
</evidence>
<dbReference type="InterPro" id="IPR036390">
    <property type="entry name" value="WH_DNA-bd_sf"/>
</dbReference>
<comment type="caution">
    <text evidence="2">The sequence shown here is derived from an EMBL/GenBank/DDBJ whole genome shotgun (WGS) entry which is preliminary data.</text>
</comment>
<dbReference type="RefSeq" id="WP_084393275.1">
    <property type="nucleotide sequence ID" value="NZ_BMKF01000002.1"/>
</dbReference>
<protein>
    <submittedName>
        <fullName evidence="2">NAD regulator</fullName>
    </submittedName>
</protein>
<keyword evidence="3" id="KW-1185">Reference proteome</keyword>
<evidence type="ECO:0000259" key="1">
    <source>
        <dbReference type="Pfam" id="PF21906"/>
    </source>
</evidence>
<name>A0ABQ1JYT5_9PROT</name>
<sequence length="316" mass="35317">MSKTALIIGLSVVIVATDGGTPSVLVTSRQGDLRALPFGAFDPERHRTFELALRGWVREQTGFDLGYVEQLYTFGDRDRETPEATLIDVPSNARVVSVGYLGLTPDQQRLPEVLEAKWRGWYSHFPWEDHRGGRPALIDAEIAPRLRTWAAGSDTRQARANLAFGLGGQDWIDDRVLERYELLYEAGLVTECARDAGLPIPDVKLGEPMASDHRRILATAMGRLRGKIRYRPVVFELMPERFTLSALQTVSEGILGLPLHKQNFRRALDRMGMVEGTGEMMSETGGRPAELFRFKREKFRRSAALGIATPAVRQGN</sequence>
<dbReference type="EMBL" id="BMKF01000002">
    <property type="protein sequence ID" value="GGB78608.1"/>
    <property type="molecule type" value="Genomic_DNA"/>
</dbReference>
<accession>A0ABQ1JYT5</accession>
<dbReference type="PIRSF" id="PIRSF019423">
    <property type="entry name" value="NMN_biosyn"/>
    <property type="match status" value="1"/>
</dbReference>
<gene>
    <name evidence="2" type="ORF">GCM10011503_29290</name>
</gene>
<feature type="domain" description="NrtR DNA-binding winged helix" evidence="1">
    <location>
        <begin position="234"/>
        <end position="294"/>
    </location>
</feature>